<feature type="domain" description="DUF4340" evidence="1">
    <location>
        <begin position="74"/>
        <end position="256"/>
    </location>
</feature>
<dbReference type="RefSeq" id="WP_338602411.1">
    <property type="nucleotide sequence ID" value="NZ_AP028679.1"/>
</dbReference>
<protein>
    <recommendedName>
        <fullName evidence="1">DUF4340 domain-containing protein</fullName>
    </recommendedName>
</protein>
<proteinExistence type="predicted"/>
<evidence type="ECO:0000259" key="1">
    <source>
        <dbReference type="Pfam" id="PF14238"/>
    </source>
</evidence>
<accession>A0AAU9EPT0</accession>
<dbReference type="AlphaFoldDB" id="A0AAU9EPT0"/>
<dbReference type="KEGG" id="dmp:FAK_35700"/>
<evidence type="ECO:0000313" key="2">
    <source>
        <dbReference type="EMBL" id="BEQ16504.1"/>
    </source>
</evidence>
<name>A0AAU9EPT0_9BACT</name>
<dbReference type="InterPro" id="IPR025641">
    <property type="entry name" value="DUF4340"/>
</dbReference>
<reference evidence="3" key="1">
    <citation type="journal article" date="2023" name="Arch. Microbiol.">
        <title>Desulfoferula mesophilus gen. nov. sp. nov., a mesophilic sulfate-reducing bacterium isolated from a brackish lake sediment.</title>
        <authorList>
            <person name="Watanabe T."/>
            <person name="Yabe T."/>
            <person name="Tsuji J.M."/>
            <person name="Fukui M."/>
        </authorList>
    </citation>
    <scope>NUCLEOTIDE SEQUENCE [LARGE SCALE GENOMIC DNA]</scope>
    <source>
        <strain evidence="3">12FAK</strain>
    </source>
</reference>
<dbReference type="Pfam" id="PF14238">
    <property type="entry name" value="DUF4340"/>
    <property type="match status" value="1"/>
</dbReference>
<sequence>MSGRKAIIWLILLAIAVGAYFLTEALDRRAEQQDQAAKSLVSLQDPLNIQSLALSGAEIPKAVLIERRDKQHRWEMTKPVVYAADGMQVGQMLSTVLDSRIVRRIDKPGDLKQFGLNPPAFKLVLTSRKGDKAELWVGNLSPTKEFAYAMRPGSGQVWLVPPLVRGAVNRSLFELRDKAALDFVVNQVQKAEFDLGGRSITVVREKGGPQPVWRFADGDEADPTAVDDFLFMVHGTMAVDILDQGIHPDKMGLTKPWGKVVLTMADGKQAGLLIGGRVTGRDERYLRRLSGGPVLVVQKASLVRLAQVDRFQLSQRRVFRINRDDVVALSVEQEGHTTQYAKEGGQWVRTSPPGDEKSGEVAGLLVWDLVNLKWQKLLGTSGPAELDKPNIVIKLTIKAPATEKNTAATVMVKQLVLGQVDKGSGLLSARVPGDERIFGLKADLLEGLPPLPGKDTKAPAGPK</sequence>
<gene>
    <name evidence="2" type="ORF">FAK_35700</name>
</gene>
<keyword evidence="3" id="KW-1185">Reference proteome</keyword>
<evidence type="ECO:0000313" key="3">
    <source>
        <dbReference type="Proteomes" id="UP001366166"/>
    </source>
</evidence>
<organism evidence="2 3">
    <name type="scientific">Desulfoferula mesophila</name>
    <dbReference type="NCBI Taxonomy" id="3058419"/>
    <lineage>
        <taxon>Bacteria</taxon>
        <taxon>Pseudomonadati</taxon>
        <taxon>Thermodesulfobacteriota</taxon>
        <taxon>Desulfarculia</taxon>
        <taxon>Desulfarculales</taxon>
        <taxon>Desulfarculaceae</taxon>
        <taxon>Desulfoferula</taxon>
    </lineage>
</organism>
<dbReference type="EMBL" id="AP028679">
    <property type="protein sequence ID" value="BEQ16504.1"/>
    <property type="molecule type" value="Genomic_DNA"/>
</dbReference>
<dbReference type="Proteomes" id="UP001366166">
    <property type="component" value="Chromosome"/>
</dbReference>